<organism evidence="2 3">
    <name type="scientific">Mycena metata</name>
    <dbReference type="NCBI Taxonomy" id="1033252"/>
    <lineage>
        <taxon>Eukaryota</taxon>
        <taxon>Fungi</taxon>
        <taxon>Dikarya</taxon>
        <taxon>Basidiomycota</taxon>
        <taxon>Agaricomycotina</taxon>
        <taxon>Agaricomycetes</taxon>
        <taxon>Agaricomycetidae</taxon>
        <taxon>Agaricales</taxon>
        <taxon>Marasmiineae</taxon>
        <taxon>Mycenaceae</taxon>
        <taxon>Mycena</taxon>
    </lineage>
</organism>
<protein>
    <submittedName>
        <fullName evidence="2">Uncharacterized protein</fullName>
    </submittedName>
</protein>
<feature type="region of interest" description="Disordered" evidence="1">
    <location>
        <begin position="124"/>
        <end position="167"/>
    </location>
</feature>
<evidence type="ECO:0000256" key="1">
    <source>
        <dbReference type="SAM" id="MobiDB-lite"/>
    </source>
</evidence>
<proteinExistence type="predicted"/>
<sequence>MSDQGILMDPSEAIWSAHSSQWSDILICARMTVVGKKKYNITRLENAEVWEQPGRKMAEKLWIWARYLQYQEWYCIWYQGTDRRSGAGRGGPERTARNIVPDTTSVREPLIWVRLRKDRSFADRSRQGLMSNGGKESEGNQENIDVARGFREARLDRTSSPDSRRSISCWQREGSNLGDAVVPASAWVLPATSGMSNRGGCATVGDAHGRDLEGHRNDPQFVAVFGTATSRRRATNQHHRRMKIQAWCSITPKKVWFLGS</sequence>
<dbReference type="EMBL" id="JARKIB010000346">
    <property type="protein sequence ID" value="KAJ7713271.1"/>
    <property type="molecule type" value="Genomic_DNA"/>
</dbReference>
<feature type="compositionally biased region" description="Basic and acidic residues" evidence="1">
    <location>
        <begin position="148"/>
        <end position="165"/>
    </location>
</feature>
<gene>
    <name evidence="2" type="ORF">B0H16DRAFT_1478756</name>
</gene>
<reference evidence="2" key="1">
    <citation type="submission" date="2023-03" db="EMBL/GenBank/DDBJ databases">
        <title>Massive genome expansion in bonnet fungi (Mycena s.s.) driven by repeated elements and novel gene families across ecological guilds.</title>
        <authorList>
            <consortium name="Lawrence Berkeley National Laboratory"/>
            <person name="Harder C.B."/>
            <person name="Miyauchi S."/>
            <person name="Viragh M."/>
            <person name="Kuo A."/>
            <person name="Thoen E."/>
            <person name="Andreopoulos B."/>
            <person name="Lu D."/>
            <person name="Skrede I."/>
            <person name="Drula E."/>
            <person name="Henrissat B."/>
            <person name="Morin E."/>
            <person name="Kohler A."/>
            <person name="Barry K."/>
            <person name="LaButti K."/>
            <person name="Morin E."/>
            <person name="Salamov A."/>
            <person name="Lipzen A."/>
            <person name="Mereny Z."/>
            <person name="Hegedus B."/>
            <person name="Baldrian P."/>
            <person name="Stursova M."/>
            <person name="Weitz H."/>
            <person name="Taylor A."/>
            <person name="Grigoriev I.V."/>
            <person name="Nagy L.G."/>
            <person name="Martin F."/>
            <person name="Kauserud H."/>
        </authorList>
    </citation>
    <scope>NUCLEOTIDE SEQUENCE</scope>
    <source>
        <strain evidence="2">CBHHK182m</strain>
    </source>
</reference>
<comment type="caution">
    <text evidence="2">The sequence shown here is derived from an EMBL/GenBank/DDBJ whole genome shotgun (WGS) entry which is preliminary data.</text>
</comment>
<accession>A0AAD7H611</accession>
<keyword evidence="3" id="KW-1185">Reference proteome</keyword>
<name>A0AAD7H611_9AGAR</name>
<evidence type="ECO:0000313" key="3">
    <source>
        <dbReference type="Proteomes" id="UP001215598"/>
    </source>
</evidence>
<dbReference type="AlphaFoldDB" id="A0AAD7H611"/>
<evidence type="ECO:0000313" key="2">
    <source>
        <dbReference type="EMBL" id="KAJ7713271.1"/>
    </source>
</evidence>
<dbReference type="Proteomes" id="UP001215598">
    <property type="component" value="Unassembled WGS sequence"/>
</dbReference>